<keyword evidence="1" id="KW-0472">Membrane</keyword>
<dbReference type="InterPro" id="IPR025101">
    <property type="entry name" value="DUF4012"/>
</dbReference>
<evidence type="ECO:0000313" key="3">
    <source>
        <dbReference type="Proteomes" id="UP000231056"/>
    </source>
</evidence>
<dbReference type="Pfam" id="PF13196">
    <property type="entry name" value="DUF4012"/>
    <property type="match status" value="1"/>
</dbReference>
<proteinExistence type="predicted"/>
<name>A0A2M6IUH1_9BACT</name>
<comment type="caution">
    <text evidence="2">The sequence shown here is derived from an EMBL/GenBank/DDBJ whole genome shotgun (WGS) entry which is preliminary data.</text>
</comment>
<dbReference type="Proteomes" id="UP000231056">
    <property type="component" value="Unassembled WGS sequence"/>
</dbReference>
<accession>A0A2M6IUH1</accession>
<keyword evidence="1" id="KW-0812">Transmembrane</keyword>
<dbReference type="AlphaFoldDB" id="A0A2M6IUH1"/>
<protein>
    <recommendedName>
        <fullName evidence="4">DUF4012 domain-containing protein</fullName>
    </recommendedName>
</protein>
<feature type="transmembrane region" description="Helical" evidence="1">
    <location>
        <begin position="195"/>
        <end position="215"/>
    </location>
</feature>
<evidence type="ECO:0008006" key="4">
    <source>
        <dbReference type="Google" id="ProtNLM"/>
    </source>
</evidence>
<organism evidence="2 3">
    <name type="scientific">Candidatus Roizmanbacteria bacterium CG11_big_fil_rev_8_21_14_0_20_36_8</name>
    <dbReference type="NCBI Taxonomy" id="1974856"/>
    <lineage>
        <taxon>Bacteria</taxon>
        <taxon>Candidatus Roizmaniibacteriota</taxon>
    </lineage>
</organism>
<reference evidence="2 3" key="1">
    <citation type="submission" date="2017-09" db="EMBL/GenBank/DDBJ databases">
        <title>Depth-based differentiation of microbial function through sediment-hosted aquifers and enrichment of novel symbionts in the deep terrestrial subsurface.</title>
        <authorList>
            <person name="Probst A.J."/>
            <person name="Ladd B."/>
            <person name="Jarett J.K."/>
            <person name="Geller-Mcgrath D.E."/>
            <person name="Sieber C.M."/>
            <person name="Emerson J.B."/>
            <person name="Anantharaman K."/>
            <person name="Thomas B.C."/>
            <person name="Malmstrom R."/>
            <person name="Stieglmeier M."/>
            <person name="Klingl A."/>
            <person name="Woyke T."/>
            <person name="Ryan C.M."/>
            <person name="Banfield J.F."/>
        </authorList>
    </citation>
    <scope>NUCLEOTIDE SEQUENCE [LARGE SCALE GENOMIC DNA]</scope>
    <source>
        <strain evidence="2">CG11_big_fil_rev_8_21_14_0_20_36_8</strain>
    </source>
</reference>
<keyword evidence="1" id="KW-1133">Transmembrane helix</keyword>
<evidence type="ECO:0000256" key="1">
    <source>
        <dbReference type="SAM" id="Phobius"/>
    </source>
</evidence>
<dbReference type="EMBL" id="PCVM01000059">
    <property type="protein sequence ID" value="PIQ73435.1"/>
    <property type="molecule type" value="Genomic_DNA"/>
</dbReference>
<gene>
    <name evidence="2" type="ORF">COV58_02490</name>
</gene>
<sequence>MHELLFHTSKLNFPYYNYIRQFLPHHQCMLFNTEIEENGQKVLLFSKNNKNFFDKFTQKLNQMNADITVKKTFSYDFSSADIVMFLGFSDIIPSELAEYPDKKFIIILFDDAEAAEMLSSFLYDHNISQIKVINLQSAPIYFEKDIDTIFWFTFSNTPDVFLHIYHQSIEPPNPPQKKIKLKFSSLNAIFTPEKLIFLGVCFILIAHLLFIPPLLTSTFLHLKAVEIARGGDFQTALIKANRANSNLRISKNLFVFARPLLHFFSIALPFEDLIQLNDSSQIIIIKTEDFQSTSSKFLELLFLKDKTDEEFETLFRTQEKLTKNITILAKHIQILEQKLPNWNQNLIETKNQLTEVYKGISFMQALEPQFNELFANNSEKKYLLLFANNMELRPGGGFIGSFAIVNVKNFTITSIELQDVYDADGQLKTQIDPPVPITTYLNQTHWYLRDSAFTPDFVENFAEAEYFLEEEINENNFDGGILITTTGVQNILKSIDKLYIPDFQETITSDNFYIKAQLYAEEDFFPGSQQKKSFLSSLLNQMIFKLQDASIDTLFTEIERSLNEKQLVLYSKNSEVQELFEGHYWAGRLLNPVCTIPEALHCIPDFLFPLDANLGVNKANFYVQRPLEFEVQIDTNGRITNTLKLSYKNTSNDNVFPGGTYKNYFQLLIPPNSSEITIVVDKKPLEQYDETNLRYKSIGFFLSIPPQQSKEVIISYELPTTLVSGDGIYQLILQKQIGSANSDLKFSLKYPPNMSVVRHNLSTLAKDNEIIYNTTVSSDKIFLIEFKKD</sequence>
<evidence type="ECO:0000313" key="2">
    <source>
        <dbReference type="EMBL" id="PIQ73435.1"/>
    </source>
</evidence>